<gene>
    <name evidence="1" type="ORF">ACFYNQ_23315</name>
</gene>
<dbReference type="InterPro" id="IPR036691">
    <property type="entry name" value="Endo/exonu/phosph_ase_sf"/>
</dbReference>
<reference evidence="1 2" key="1">
    <citation type="submission" date="2024-10" db="EMBL/GenBank/DDBJ databases">
        <title>The Natural Products Discovery Center: Release of the First 8490 Sequenced Strains for Exploring Actinobacteria Biosynthetic Diversity.</title>
        <authorList>
            <person name="Kalkreuter E."/>
            <person name="Kautsar S.A."/>
            <person name="Yang D."/>
            <person name="Bader C.D."/>
            <person name="Teijaro C.N."/>
            <person name="Fluegel L."/>
            <person name="Davis C.M."/>
            <person name="Simpson J.R."/>
            <person name="Lauterbach L."/>
            <person name="Steele A.D."/>
            <person name="Gui C."/>
            <person name="Meng S."/>
            <person name="Li G."/>
            <person name="Viehrig K."/>
            <person name="Ye F."/>
            <person name="Su P."/>
            <person name="Kiefer A.F."/>
            <person name="Nichols A."/>
            <person name="Cepeda A.J."/>
            <person name="Yan W."/>
            <person name="Fan B."/>
            <person name="Jiang Y."/>
            <person name="Adhikari A."/>
            <person name="Zheng C.-J."/>
            <person name="Schuster L."/>
            <person name="Cowan T.M."/>
            <person name="Smanski M.J."/>
            <person name="Chevrette M.G."/>
            <person name="De Carvalho L.P.S."/>
            <person name="Shen B."/>
        </authorList>
    </citation>
    <scope>NUCLEOTIDE SEQUENCE [LARGE SCALE GENOMIC DNA]</scope>
    <source>
        <strain evidence="1 2">NPDC006488</strain>
    </source>
</reference>
<proteinExistence type="predicted"/>
<dbReference type="SUPFAM" id="SSF56219">
    <property type="entry name" value="DNase I-like"/>
    <property type="match status" value="1"/>
</dbReference>
<dbReference type="Gene3D" id="3.60.10.10">
    <property type="entry name" value="Endonuclease/exonuclease/phosphatase"/>
    <property type="match status" value="1"/>
</dbReference>
<comment type="caution">
    <text evidence="1">The sequence shown here is derived from an EMBL/GenBank/DDBJ whole genome shotgun (WGS) entry which is preliminary data.</text>
</comment>
<protein>
    <recommendedName>
        <fullName evidence="3">Endonuclease/exonuclease/phosphatase domain-containing protein</fullName>
    </recommendedName>
</protein>
<sequence length="278" mass="30221">MLVDILTLNAKVGADLDGRWNSLVTRVRDIAPTVLMLQEVPQFAAPAAAEAARGALGMDLYVAHSRMFNTAIAWNSRILELTATEDRYSTSDLHHGYALGQFTPLGTTVRWPAPLTAISSHLTPFSATAGAEEAKILVNRAWRYNGIGIVGGDMNYLGLDDPEADWARLQPHNRLARCVPRTSPDAPWIGDRAVGRVFRDGEMTDVAAHLADLHQDPGYRTPTCGGGIRLDQFHVTPALRPAIVDYRLVDTGDDSDHDGVLVTLDLDLVDLTATLAYA</sequence>
<keyword evidence="2" id="KW-1185">Reference proteome</keyword>
<name>A0ABW6M7K9_9ACTN</name>
<organism evidence="1 2">
    <name type="scientific">Streptomyces hokutonensis</name>
    <dbReference type="NCBI Taxonomy" id="1306990"/>
    <lineage>
        <taxon>Bacteria</taxon>
        <taxon>Bacillati</taxon>
        <taxon>Actinomycetota</taxon>
        <taxon>Actinomycetes</taxon>
        <taxon>Kitasatosporales</taxon>
        <taxon>Streptomycetaceae</taxon>
        <taxon>Streptomyces</taxon>
    </lineage>
</organism>
<dbReference type="Proteomes" id="UP001601303">
    <property type="component" value="Unassembled WGS sequence"/>
</dbReference>
<evidence type="ECO:0000313" key="1">
    <source>
        <dbReference type="EMBL" id="MFE9601482.1"/>
    </source>
</evidence>
<evidence type="ECO:0000313" key="2">
    <source>
        <dbReference type="Proteomes" id="UP001601303"/>
    </source>
</evidence>
<dbReference type="RefSeq" id="WP_388108736.1">
    <property type="nucleotide sequence ID" value="NZ_JBIAHM010000008.1"/>
</dbReference>
<evidence type="ECO:0008006" key="3">
    <source>
        <dbReference type="Google" id="ProtNLM"/>
    </source>
</evidence>
<accession>A0ABW6M7K9</accession>
<dbReference type="EMBL" id="JBIAHM010000008">
    <property type="protein sequence ID" value="MFE9601482.1"/>
    <property type="molecule type" value="Genomic_DNA"/>
</dbReference>